<sequence length="305" mass="33927">MAVEGNGDPAVPDLRTIEELCQPSLNGRGGPIAPISIQAMNFRLKNDMIQQVQNSCQFHGLSGGTFMKRRPEECYDLIENMTAHHNDWETSAQQSESYSSITPSSNPKIVALKAEMAKINKNLMRVLKPLLAKSRTYMLQEPIKVVTLTNLKEDLKGITTRSGNAYQGPTIPTTSSSLPQVVESETKVTKDTVPPTNNESTKDVQPLVVQVKNPIQNSKPVVAPIIEPIVAPISASKPNQKSSIPYPSRIYDQKLRDKANDQKEKFFQIFQDFNFNISFAEALILMPKFSPTIKTLLKTRINCLS</sequence>
<keyword evidence="1" id="KW-0548">Nucleotidyltransferase</keyword>
<reference evidence="1" key="1">
    <citation type="journal article" date="2019" name="Sci. Rep.">
        <title>Draft genome of Tanacetum cinerariifolium, the natural source of mosquito coil.</title>
        <authorList>
            <person name="Yamashiro T."/>
            <person name="Shiraishi A."/>
            <person name="Satake H."/>
            <person name="Nakayama K."/>
        </authorList>
    </citation>
    <scope>NUCLEOTIDE SEQUENCE</scope>
</reference>
<dbReference type="EMBL" id="BKCJ010008026">
    <property type="protein sequence ID" value="GEU80178.1"/>
    <property type="molecule type" value="Genomic_DNA"/>
</dbReference>
<accession>A0A6L2N1U9</accession>
<comment type="caution">
    <text evidence="1">The sequence shown here is derived from an EMBL/GenBank/DDBJ whole genome shotgun (WGS) entry which is preliminary data.</text>
</comment>
<protein>
    <submittedName>
        <fullName evidence="1">Reverse transcriptase domain-containing protein</fullName>
    </submittedName>
</protein>
<dbReference type="GO" id="GO:0003964">
    <property type="term" value="F:RNA-directed DNA polymerase activity"/>
    <property type="evidence" value="ECO:0007669"/>
    <property type="project" value="UniProtKB-KW"/>
</dbReference>
<keyword evidence="1" id="KW-0695">RNA-directed DNA polymerase</keyword>
<organism evidence="1">
    <name type="scientific">Tanacetum cinerariifolium</name>
    <name type="common">Dalmatian daisy</name>
    <name type="synonym">Chrysanthemum cinerariifolium</name>
    <dbReference type="NCBI Taxonomy" id="118510"/>
    <lineage>
        <taxon>Eukaryota</taxon>
        <taxon>Viridiplantae</taxon>
        <taxon>Streptophyta</taxon>
        <taxon>Embryophyta</taxon>
        <taxon>Tracheophyta</taxon>
        <taxon>Spermatophyta</taxon>
        <taxon>Magnoliopsida</taxon>
        <taxon>eudicotyledons</taxon>
        <taxon>Gunneridae</taxon>
        <taxon>Pentapetalae</taxon>
        <taxon>asterids</taxon>
        <taxon>campanulids</taxon>
        <taxon>Asterales</taxon>
        <taxon>Asteraceae</taxon>
        <taxon>Asteroideae</taxon>
        <taxon>Anthemideae</taxon>
        <taxon>Anthemidinae</taxon>
        <taxon>Tanacetum</taxon>
    </lineage>
</organism>
<gene>
    <name evidence="1" type="ORF">Tci_052156</name>
</gene>
<evidence type="ECO:0000313" key="1">
    <source>
        <dbReference type="EMBL" id="GEU80178.1"/>
    </source>
</evidence>
<dbReference type="AlphaFoldDB" id="A0A6L2N1U9"/>
<name>A0A6L2N1U9_TANCI</name>
<proteinExistence type="predicted"/>
<keyword evidence="1" id="KW-0808">Transferase</keyword>